<evidence type="ECO:0000256" key="3">
    <source>
        <dbReference type="ARBA" id="ARBA00022692"/>
    </source>
</evidence>
<evidence type="ECO:0000256" key="5">
    <source>
        <dbReference type="ARBA" id="ARBA00023136"/>
    </source>
</evidence>
<keyword evidence="5" id="KW-0472">Membrane</keyword>
<dbReference type="Pfam" id="PF04024">
    <property type="entry name" value="PspC"/>
    <property type="match status" value="1"/>
</dbReference>
<accession>A0A1I0EML3</accession>
<dbReference type="AlphaFoldDB" id="A0A1I0EML3"/>
<evidence type="ECO:0000256" key="2">
    <source>
        <dbReference type="ARBA" id="ARBA00022475"/>
    </source>
</evidence>
<organism evidence="7 8">
    <name type="scientific">Enterocloster lavalensis</name>
    <dbReference type="NCBI Taxonomy" id="460384"/>
    <lineage>
        <taxon>Bacteria</taxon>
        <taxon>Bacillati</taxon>
        <taxon>Bacillota</taxon>
        <taxon>Clostridia</taxon>
        <taxon>Lachnospirales</taxon>
        <taxon>Lachnospiraceae</taxon>
        <taxon>Enterocloster</taxon>
    </lineage>
</organism>
<protein>
    <submittedName>
        <fullName evidence="7">Phage shock protein C (PspC) family protein</fullName>
    </submittedName>
</protein>
<dbReference type="GeneID" id="93276594"/>
<keyword evidence="8" id="KW-1185">Reference proteome</keyword>
<evidence type="ECO:0000259" key="6">
    <source>
        <dbReference type="Pfam" id="PF04024"/>
    </source>
</evidence>
<dbReference type="Proteomes" id="UP000198508">
    <property type="component" value="Unassembled WGS sequence"/>
</dbReference>
<comment type="subcellular location">
    <subcellularLocation>
        <location evidence="1">Cell membrane</location>
        <topology evidence="1">Single-pass membrane protein</topology>
    </subcellularLocation>
</comment>
<evidence type="ECO:0000256" key="1">
    <source>
        <dbReference type="ARBA" id="ARBA00004162"/>
    </source>
</evidence>
<dbReference type="InterPro" id="IPR007168">
    <property type="entry name" value="Phageshock_PspC_N"/>
</dbReference>
<evidence type="ECO:0000313" key="7">
    <source>
        <dbReference type="EMBL" id="SET45993.1"/>
    </source>
</evidence>
<keyword evidence="3" id="KW-0812">Transmembrane</keyword>
<proteinExistence type="predicted"/>
<evidence type="ECO:0000313" key="8">
    <source>
        <dbReference type="Proteomes" id="UP000198508"/>
    </source>
</evidence>
<reference evidence="8" key="1">
    <citation type="submission" date="2016-10" db="EMBL/GenBank/DDBJ databases">
        <authorList>
            <person name="Varghese N."/>
            <person name="Submissions S."/>
        </authorList>
    </citation>
    <scope>NUCLEOTIDE SEQUENCE [LARGE SCALE GENOMIC DNA]</scope>
    <source>
        <strain evidence="8">NLAE-zl-G277</strain>
    </source>
</reference>
<dbReference type="PANTHER" id="PTHR33885:SF3">
    <property type="entry name" value="PHAGE SHOCK PROTEIN C"/>
    <property type="match status" value="1"/>
</dbReference>
<keyword evidence="2" id="KW-1003">Cell membrane</keyword>
<name>A0A1I0EML3_9FIRM</name>
<dbReference type="PANTHER" id="PTHR33885">
    <property type="entry name" value="PHAGE SHOCK PROTEIN C"/>
    <property type="match status" value="1"/>
</dbReference>
<keyword evidence="4" id="KW-1133">Transmembrane helix</keyword>
<dbReference type="RefSeq" id="WP_007709828.1">
    <property type="nucleotide sequence ID" value="NZ_CABJCG010000004.1"/>
</dbReference>
<dbReference type="EMBL" id="FOIM01000006">
    <property type="protein sequence ID" value="SET45993.1"/>
    <property type="molecule type" value="Genomic_DNA"/>
</dbReference>
<dbReference type="InterPro" id="IPR052027">
    <property type="entry name" value="PspC"/>
</dbReference>
<dbReference type="STRING" id="460384.SAMN05216313_106205"/>
<feature type="domain" description="Phage shock protein PspC N-terminal" evidence="6">
    <location>
        <begin position="5"/>
        <end position="61"/>
    </location>
</feature>
<dbReference type="GO" id="GO:0005886">
    <property type="term" value="C:plasma membrane"/>
    <property type="evidence" value="ECO:0007669"/>
    <property type="project" value="UniProtKB-SubCell"/>
</dbReference>
<gene>
    <name evidence="7" type="ORF">SAMN05216313_106205</name>
</gene>
<sequence>MEANKRLYRSNRNKMICGVCGGVAEYFNIDPTIVRLVFAILAFSWKGLLIYFLAAIIIPMEPM</sequence>
<evidence type="ECO:0000256" key="4">
    <source>
        <dbReference type="ARBA" id="ARBA00022989"/>
    </source>
</evidence>